<name>A0A843WF96_COLES</name>
<gene>
    <name evidence="1" type="ORF">Taro_036084</name>
</gene>
<protein>
    <submittedName>
        <fullName evidence="1">Uncharacterized protein</fullName>
    </submittedName>
</protein>
<dbReference type="Proteomes" id="UP000652761">
    <property type="component" value="Unassembled WGS sequence"/>
</dbReference>
<dbReference type="AlphaFoldDB" id="A0A843WF96"/>
<reference evidence="1" key="1">
    <citation type="submission" date="2017-07" db="EMBL/GenBank/DDBJ databases">
        <title>Taro Niue Genome Assembly and Annotation.</title>
        <authorList>
            <person name="Atibalentja N."/>
            <person name="Keating K."/>
            <person name="Fields C.J."/>
        </authorList>
    </citation>
    <scope>NUCLEOTIDE SEQUENCE</scope>
    <source>
        <strain evidence="1">Niue_2</strain>
        <tissue evidence="1">Leaf</tissue>
    </source>
</reference>
<dbReference type="EMBL" id="NMUH01003009">
    <property type="protein sequence ID" value="MQM03305.1"/>
    <property type="molecule type" value="Genomic_DNA"/>
</dbReference>
<proteinExistence type="predicted"/>
<comment type="caution">
    <text evidence="1">The sequence shown here is derived from an EMBL/GenBank/DDBJ whole genome shotgun (WGS) entry which is preliminary data.</text>
</comment>
<keyword evidence="2" id="KW-1185">Reference proteome</keyword>
<sequence>MVDEYCALLFCHEQGEVLPNFLAHPYETKILYKIKRLQNSCWLSDSAVLQQPGRLSSLPTHVAVSLPTQQSADSPVQQDPADLAAWPTLVASRFCQLI</sequence>
<evidence type="ECO:0000313" key="1">
    <source>
        <dbReference type="EMBL" id="MQM03305.1"/>
    </source>
</evidence>
<accession>A0A843WF96</accession>
<organism evidence="1 2">
    <name type="scientific">Colocasia esculenta</name>
    <name type="common">Wild taro</name>
    <name type="synonym">Arum esculentum</name>
    <dbReference type="NCBI Taxonomy" id="4460"/>
    <lineage>
        <taxon>Eukaryota</taxon>
        <taxon>Viridiplantae</taxon>
        <taxon>Streptophyta</taxon>
        <taxon>Embryophyta</taxon>
        <taxon>Tracheophyta</taxon>
        <taxon>Spermatophyta</taxon>
        <taxon>Magnoliopsida</taxon>
        <taxon>Liliopsida</taxon>
        <taxon>Araceae</taxon>
        <taxon>Aroideae</taxon>
        <taxon>Colocasieae</taxon>
        <taxon>Colocasia</taxon>
    </lineage>
</organism>
<evidence type="ECO:0000313" key="2">
    <source>
        <dbReference type="Proteomes" id="UP000652761"/>
    </source>
</evidence>